<evidence type="ECO:0000313" key="5">
    <source>
        <dbReference type="EMBL" id="MDX8153138.1"/>
    </source>
</evidence>
<dbReference type="PANTHER" id="PTHR33204:SF37">
    <property type="entry name" value="HTH-TYPE TRANSCRIPTIONAL REGULATOR YODB"/>
    <property type="match status" value="1"/>
</dbReference>
<dbReference type="SUPFAM" id="SSF46785">
    <property type="entry name" value="Winged helix' DNA-binding domain"/>
    <property type="match status" value="1"/>
</dbReference>
<dbReference type="EMBL" id="JAXAVX010000011">
    <property type="protein sequence ID" value="MDX8153138.1"/>
    <property type="molecule type" value="Genomic_DNA"/>
</dbReference>
<keyword evidence="3" id="KW-0804">Transcription</keyword>
<dbReference type="Proteomes" id="UP001277761">
    <property type="component" value="Unassembled WGS sequence"/>
</dbReference>
<keyword evidence="2" id="KW-0238">DNA-binding</keyword>
<reference evidence="5 6" key="1">
    <citation type="submission" date="2023-11" db="EMBL/GenBank/DDBJ databases">
        <authorList>
            <person name="Xu M."/>
            <person name="Jiang T."/>
        </authorList>
    </citation>
    <scope>NUCLEOTIDE SEQUENCE [LARGE SCALE GENOMIC DNA]</scope>
    <source>
        <strain evidence="5 6">SD</strain>
    </source>
</reference>
<dbReference type="InterPro" id="IPR036388">
    <property type="entry name" value="WH-like_DNA-bd_sf"/>
</dbReference>
<comment type="caution">
    <text evidence="5">The sequence shown here is derived from an EMBL/GenBank/DDBJ whole genome shotgun (WGS) entry which is preliminary data.</text>
</comment>
<feature type="domain" description="HTH hxlR-type" evidence="4">
    <location>
        <begin position="13"/>
        <end position="113"/>
    </location>
</feature>
<keyword evidence="1" id="KW-0805">Transcription regulation</keyword>
<dbReference type="Gene3D" id="1.10.10.10">
    <property type="entry name" value="Winged helix-like DNA-binding domain superfamily/Winged helix DNA-binding domain"/>
    <property type="match status" value="1"/>
</dbReference>
<dbReference type="Pfam" id="PF01638">
    <property type="entry name" value="HxlR"/>
    <property type="match status" value="1"/>
</dbReference>
<evidence type="ECO:0000259" key="4">
    <source>
        <dbReference type="PROSITE" id="PS51118"/>
    </source>
</evidence>
<dbReference type="InterPro" id="IPR002577">
    <property type="entry name" value="HTH_HxlR"/>
</dbReference>
<gene>
    <name evidence="5" type="ORF">SK069_16190</name>
</gene>
<sequence>MTNADDPIDGACCPHYHEAVELLGRRWNGAIVAVLLRGGTLRFSELRTAVPGLSDRVLSQRTKELEAAGVLERTVSPGPPVRVDYGLTRKGHELGPAIVELERWGQRWLGEDVRAANGPAQRLG</sequence>
<keyword evidence="6" id="KW-1185">Reference proteome</keyword>
<dbReference type="PROSITE" id="PS51118">
    <property type="entry name" value="HTH_HXLR"/>
    <property type="match status" value="1"/>
</dbReference>
<protein>
    <submittedName>
        <fullName evidence="5">Helix-turn-helix domain-containing protein</fullName>
    </submittedName>
</protein>
<evidence type="ECO:0000313" key="6">
    <source>
        <dbReference type="Proteomes" id="UP001277761"/>
    </source>
</evidence>
<evidence type="ECO:0000256" key="3">
    <source>
        <dbReference type="ARBA" id="ARBA00023163"/>
    </source>
</evidence>
<dbReference type="InterPro" id="IPR036390">
    <property type="entry name" value="WH_DNA-bd_sf"/>
</dbReference>
<name>A0ABU4VQI8_9ACTN</name>
<organism evidence="5 6">
    <name type="scientific">Patulibacter brassicae</name>
    <dbReference type="NCBI Taxonomy" id="1705717"/>
    <lineage>
        <taxon>Bacteria</taxon>
        <taxon>Bacillati</taxon>
        <taxon>Actinomycetota</taxon>
        <taxon>Thermoleophilia</taxon>
        <taxon>Solirubrobacterales</taxon>
        <taxon>Patulibacteraceae</taxon>
        <taxon>Patulibacter</taxon>
    </lineage>
</organism>
<evidence type="ECO:0000256" key="1">
    <source>
        <dbReference type="ARBA" id="ARBA00023015"/>
    </source>
</evidence>
<dbReference type="PANTHER" id="PTHR33204">
    <property type="entry name" value="TRANSCRIPTIONAL REGULATOR, MARR FAMILY"/>
    <property type="match status" value="1"/>
</dbReference>
<accession>A0ABU4VQI8</accession>
<dbReference type="RefSeq" id="WP_319955289.1">
    <property type="nucleotide sequence ID" value="NZ_JAXAVX010000011.1"/>
</dbReference>
<proteinExistence type="predicted"/>
<evidence type="ECO:0000256" key="2">
    <source>
        <dbReference type="ARBA" id="ARBA00023125"/>
    </source>
</evidence>